<feature type="signal peptide" evidence="1">
    <location>
        <begin position="1"/>
        <end position="25"/>
    </location>
</feature>
<organism evidence="2 3">
    <name type="scientific">Paenibacillus sepulcri</name>
    <dbReference type="NCBI Taxonomy" id="359917"/>
    <lineage>
        <taxon>Bacteria</taxon>
        <taxon>Bacillati</taxon>
        <taxon>Bacillota</taxon>
        <taxon>Bacilli</taxon>
        <taxon>Bacillales</taxon>
        <taxon>Paenibacillaceae</taxon>
        <taxon>Paenibacillus</taxon>
    </lineage>
</organism>
<dbReference type="Gene3D" id="3.40.190.10">
    <property type="entry name" value="Periplasmic binding protein-like II"/>
    <property type="match status" value="1"/>
</dbReference>
<keyword evidence="3" id="KW-1185">Reference proteome</keyword>
<accession>A0ABS7C340</accession>
<dbReference type="InterPro" id="IPR050490">
    <property type="entry name" value="Bact_solute-bd_prot1"/>
</dbReference>
<dbReference type="EMBL" id="JAHZIK010000339">
    <property type="protein sequence ID" value="MBW7455305.1"/>
    <property type="molecule type" value="Genomic_DNA"/>
</dbReference>
<sequence>MKKRKRITALFVCTLLVMMMLAACSGNGSGNTQTSSGSDPAPEEDLYEITMAYPGVDQKDISLIQDEMNKLIKDKIGATVKLLPISFGAWQQQINLMLSSNEKLDIMTVLGSDYATRVAKSQLVPLDDLLAQSGQDILKAVEPSYLDAARIDGKTYALPSIRDFAAGPGILMRKDLVDKYSIDVSSIKSYEDLSKVFETIKKNEPDVTPLVPLSGSSISLTLTDLMDTSDFDTLDDSIGVLPDLDNNLKVVNLFENAKYQQRLGLVRQWYLDGYISKDAATSSDSAQTLMG</sequence>
<dbReference type="Pfam" id="PF01547">
    <property type="entry name" value="SBP_bac_1"/>
    <property type="match status" value="1"/>
</dbReference>
<evidence type="ECO:0000313" key="3">
    <source>
        <dbReference type="Proteomes" id="UP001519887"/>
    </source>
</evidence>
<dbReference type="PROSITE" id="PS51257">
    <property type="entry name" value="PROKAR_LIPOPROTEIN"/>
    <property type="match status" value="1"/>
</dbReference>
<proteinExistence type="predicted"/>
<protein>
    <submittedName>
        <fullName evidence="2">Extracellular solute-binding protein</fullName>
    </submittedName>
</protein>
<evidence type="ECO:0000256" key="1">
    <source>
        <dbReference type="SAM" id="SignalP"/>
    </source>
</evidence>
<comment type="caution">
    <text evidence="2">The sequence shown here is derived from an EMBL/GenBank/DDBJ whole genome shotgun (WGS) entry which is preliminary data.</text>
</comment>
<feature type="non-terminal residue" evidence="2">
    <location>
        <position position="291"/>
    </location>
</feature>
<evidence type="ECO:0000313" key="2">
    <source>
        <dbReference type="EMBL" id="MBW7455305.1"/>
    </source>
</evidence>
<dbReference type="PANTHER" id="PTHR43649">
    <property type="entry name" value="ARABINOSE-BINDING PROTEIN-RELATED"/>
    <property type="match status" value="1"/>
</dbReference>
<dbReference type="SUPFAM" id="SSF53850">
    <property type="entry name" value="Periplasmic binding protein-like II"/>
    <property type="match status" value="1"/>
</dbReference>
<dbReference type="Proteomes" id="UP001519887">
    <property type="component" value="Unassembled WGS sequence"/>
</dbReference>
<gene>
    <name evidence="2" type="ORF">K0U00_14865</name>
</gene>
<dbReference type="PANTHER" id="PTHR43649:SF17">
    <property type="entry name" value="ABC TRANSPORTER SOLUTE BINDING PROTEIN-SUGAR TRANSPORT"/>
    <property type="match status" value="1"/>
</dbReference>
<reference evidence="2 3" key="1">
    <citation type="submission" date="2021-07" db="EMBL/GenBank/DDBJ databases">
        <title>Paenibacillus radiodurans sp. nov., isolated from the southeastern edge of Tengger Desert.</title>
        <authorList>
            <person name="Zhang G."/>
        </authorList>
    </citation>
    <scope>NUCLEOTIDE SEQUENCE [LARGE SCALE GENOMIC DNA]</scope>
    <source>
        <strain evidence="2 3">CCM 7311</strain>
    </source>
</reference>
<dbReference type="InterPro" id="IPR006059">
    <property type="entry name" value="SBP"/>
</dbReference>
<feature type="chain" id="PRO_5047095009" evidence="1">
    <location>
        <begin position="26"/>
        <end position="291"/>
    </location>
</feature>
<name>A0ABS7C340_9BACL</name>
<keyword evidence="1" id="KW-0732">Signal</keyword>